<protein>
    <submittedName>
        <fullName evidence="2">Uncharacterized protein</fullName>
    </submittedName>
</protein>
<dbReference type="OrthoDB" id="350959at2"/>
<dbReference type="InParanoid" id="F5YGA9"/>
<dbReference type="eggNOG" id="ENOG50340W9">
    <property type="taxonomic scope" value="Bacteria"/>
</dbReference>
<dbReference type="STRING" id="545695.TREAZ_3631"/>
<feature type="chain" id="PRO_5003329880" evidence="1">
    <location>
        <begin position="25"/>
        <end position="327"/>
    </location>
</feature>
<keyword evidence="1" id="KW-0732">Signal</keyword>
<dbReference type="HOGENOM" id="CLU_894126_0_0_12"/>
<dbReference type="Proteomes" id="UP000009222">
    <property type="component" value="Chromosome"/>
</dbReference>
<dbReference type="KEGG" id="taz:TREAZ_3631"/>
<accession>F5YGA9</accession>
<keyword evidence="3" id="KW-1185">Reference proteome</keyword>
<dbReference type="AlphaFoldDB" id="F5YGA9"/>
<gene>
    <name evidence="2" type="ordered locus">TREAZ_3631</name>
</gene>
<feature type="signal peptide" evidence="1">
    <location>
        <begin position="1"/>
        <end position="24"/>
    </location>
</feature>
<evidence type="ECO:0000313" key="2">
    <source>
        <dbReference type="EMBL" id="AEF80576.1"/>
    </source>
</evidence>
<name>F5YGA9_LEAAZ</name>
<dbReference type="EMBL" id="CP001841">
    <property type="protein sequence ID" value="AEF80576.1"/>
    <property type="molecule type" value="Genomic_DNA"/>
</dbReference>
<evidence type="ECO:0000313" key="3">
    <source>
        <dbReference type="Proteomes" id="UP000009222"/>
    </source>
</evidence>
<reference evidence="3" key="1">
    <citation type="submission" date="2009-12" db="EMBL/GenBank/DDBJ databases">
        <title>Complete sequence of Treponema azotonutricium strain ZAS-9.</title>
        <authorList>
            <person name="Tetu S.G."/>
            <person name="Matson E."/>
            <person name="Ren Q."/>
            <person name="Seshadri R."/>
            <person name="Elbourne L."/>
            <person name="Hassan K.A."/>
            <person name="Durkin A."/>
            <person name="Radune D."/>
            <person name="Mohamoud Y."/>
            <person name="Shay R."/>
            <person name="Jin S."/>
            <person name="Zhang X."/>
            <person name="Lucey K."/>
            <person name="Ballor N.R."/>
            <person name="Ottesen E."/>
            <person name="Rosenthal R."/>
            <person name="Allen A."/>
            <person name="Leadbetter J.R."/>
            <person name="Paulsen I.T."/>
        </authorList>
    </citation>
    <scope>NUCLEOTIDE SEQUENCE [LARGE SCALE GENOMIC DNA]</scope>
    <source>
        <strain evidence="3">ATCC BAA-888 / DSM 13862 / ZAS-9</strain>
    </source>
</reference>
<reference evidence="2 3" key="2">
    <citation type="journal article" date="2011" name="ISME J.">
        <title>RNA-seq reveals cooperative metabolic interactions between two termite-gut spirochete species in co-culture.</title>
        <authorList>
            <person name="Rosenthal A.Z."/>
            <person name="Matson E.G."/>
            <person name="Eldar A."/>
            <person name="Leadbetter J.R."/>
        </authorList>
    </citation>
    <scope>NUCLEOTIDE SEQUENCE [LARGE SCALE GENOMIC DNA]</scope>
    <source>
        <strain evidence="3">ATCC BAA-888 / DSM 13862 / ZAS-9</strain>
    </source>
</reference>
<proteinExistence type="predicted"/>
<dbReference type="RefSeq" id="WP_015711950.1">
    <property type="nucleotide sequence ID" value="NC_015577.1"/>
</dbReference>
<evidence type="ECO:0000256" key="1">
    <source>
        <dbReference type="SAM" id="SignalP"/>
    </source>
</evidence>
<organism evidence="2 3">
    <name type="scientific">Leadbettera azotonutricia (strain ATCC BAA-888 / DSM 13862 / ZAS-9)</name>
    <name type="common">Treponema azotonutricium</name>
    <dbReference type="NCBI Taxonomy" id="545695"/>
    <lineage>
        <taxon>Bacteria</taxon>
        <taxon>Pseudomonadati</taxon>
        <taxon>Spirochaetota</taxon>
        <taxon>Spirochaetia</taxon>
        <taxon>Spirochaetales</taxon>
        <taxon>Breznakiellaceae</taxon>
        <taxon>Leadbettera</taxon>
    </lineage>
</organism>
<sequence>MKLKLHNLAILLALLFAGLVAVQAAEQPPAAIGINIRYFDKRIYYLETGPILVQVTLTNNSPGTFRFKLADERVFSVDFDVKTTTNRPVEAADILVRKRSQSQQVYFREISVEAGESFSFVEDIRDFALLNKAGSYVVQARIYPELYYPSAVSGDSQPLASNRLTLNIRPPLIPGPDGVPLALDVETNAVLARERLPPDEVVSYLLTARQKEQWEKFFLYLDLEAMLSHSAPRRRQWLAEGEEGRQRMLARYRTELQSETVDGDIATIPKDFTIERTVYGQEEGTVTVLEYFKVGTYTEKKRYTYYLRRSNDIWTIVDYSVVNLGTQ</sequence>